<dbReference type="OrthoDB" id="4772757at2759"/>
<dbReference type="EMBL" id="KZ679006">
    <property type="protein sequence ID" value="PSS27760.1"/>
    <property type="molecule type" value="Genomic_DNA"/>
</dbReference>
<dbReference type="Pfam" id="PF00023">
    <property type="entry name" value="Ank"/>
    <property type="match status" value="1"/>
</dbReference>
<gene>
    <name evidence="4" type="ORF">M430DRAFT_38498</name>
</gene>
<dbReference type="InParanoid" id="A0A2T3BEB8"/>
<dbReference type="InterPro" id="IPR002110">
    <property type="entry name" value="Ankyrin_rpt"/>
</dbReference>
<evidence type="ECO:0000256" key="1">
    <source>
        <dbReference type="ARBA" id="ARBA00022737"/>
    </source>
</evidence>
<dbReference type="AlphaFoldDB" id="A0A2T3BEB8"/>
<sequence length="541" mass="60189">MMNLQGFPDDIFTLIIEHLVASIGIFKAVRLRVVNRTFNSAILLAICTSQVVDINDPATPFLYWWMPQSLKGKILLVKSRSQEAAKDKILSVIASVNRALDDLTQPNEERRIEQHQMIAEAAAAAPLDRNYVIMINERKQEFDMKMEAQNILSGAIIIGNLPLVMSLLTRDSPVLADVNTESPYFGRPLQLAAAWGHLQIVRYLLDCGADPHDAEIGGNSNYWDPSGELRLWDRHVYQSSVGSALRAAVLGGHEEIVRLLLKPEYRLSPSNAEYLRAILAAARGGHIHLIHLLLQVTGKTLCELKELGEEMLWEAVRHNQGDVVQMLLDNGVNVNAAPYPSCRIYGCALGIAASQGYERMVRLLLDRGADVNLEVTPHGHPIEGAARGGHEEVVELLLEHGASPERAFVRAADGGQWRLIRRLLDKEVNFHAKKGIYGGTIGMEALQKAIIVKNPTVISMLVDAGVPLNDSFPTPDGLPMVLAKTCAAEWIVDLLLSLGAEDREIDLHYRSNNYSEDRYDQQMERGGVRITKRTWEWVGKY</sequence>
<evidence type="ECO:0000256" key="3">
    <source>
        <dbReference type="PROSITE-ProRule" id="PRU00023"/>
    </source>
</evidence>
<dbReference type="PANTHER" id="PTHR24198">
    <property type="entry name" value="ANKYRIN REPEAT AND PROTEIN KINASE DOMAIN-CONTAINING PROTEIN"/>
    <property type="match status" value="1"/>
</dbReference>
<dbReference type="PROSITE" id="PS50297">
    <property type="entry name" value="ANK_REP_REGION"/>
    <property type="match status" value="2"/>
</dbReference>
<reference evidence="4 5" key="1">
    <citation type="journal article" date="2018" name="New Phytol.">
        <title>Comparative genomics and transcriptomics depict ericoid mycorrhizal fungi as versatile saprotrophs and plant mutualists.</title>
        <authorList>
            <person name="Martino E."/>
            <person name="Morin E."/>
            <person name="Grelet G.A."/>
            <person name="Kuo A."/>
            <person name="Kohler A."/>
            <person name="Daghino S."/>
            <person name="Barry K.W."/>
            <person name="Cichocki N."/>
            <person name="Clum A."/>
            <person name="Dockter R.B."/>
            <person name="Hainaut M."/>
            <person name="Kuo R.C."/>
            <person name="LaButti K."/>
            <person name="Lindahl B.D."/>
            <person name="Lindquist E.A."/>
            <person name="Lipzen A."/>
            <person name="Khouja H.R."/>
            <person name="Magnuson J."/>
            <person name="Murat C."/>
            <person name="Ohm R.A."/>
            <person name="Singer S.W."/>
            <person name="Spatafora J.W."/>
            <person name="Wang M."/>
            <person name="Veneault-Fourrey C."/>
            <person name="Henrissat B."/>
            <person name="Grigoriev I.V."/>
            <person name="Martin F.M."/>
            <person name="Perotto S."/>
        </authorList>
    </citation>
    <scope>NUCLEOTIDE SEQUENCE [LARGE SCALE GENOMIC DNA]</scope>
    <source>
        <strain evidence="4 5">ATCC 22711</strain>
    </source>
</reference>
<feature type="repeat" description="ANK" evidence="3">
    <location>
        <begin position="348"/>
        <end position="376"/>
    </location>
</feature>
<dbReference type="RefSeq" id="XP_024725285.1">
    <property type="nucleotide sequence ID" value="XM_024867250.1"/>
</dbReference>
<feature type="repeat" description="ANK" evidence="3">
    <location>
        <begin position="188"/>
        <end position="216"/>
    </location>
</feature>
<dbReference type="PROSITE" id="PS50088">
    <property type="entry name" value="ANK_REPEAT"/>
    <property type="match status" value="3"/>
</dbReference>
<keyword evidence="2 3" id="KW-0040">ANK repeat</keyword>
<dbReference type="GeneID" id="36575331"/>
<evidence type="ECO:0000313" key="5">
    <source>
        <dbReference type="Proteomes" id="UP000241818"/>
    </source>
</evidence>
<dbReference type="InterPro" id="IPR036770">
    <property type="entry name" value="Ankyrin_rpt-contain_sf"/>
</dbReference>
<protein>
    <submittedName>
        <fullName evidence="4">Uncharacterized protein</fullName>
    </submittedName>
</protein>
<feature type="repeat" description="ANK" evidence="3">
    <location>
        <begin position="307"/>
        <end position="339"/>
    </location>
</feature>
<organism evidence="4 5">
    <name type="scientific">Amorphotheca resinae ATCC 22711</name>
    <dbReference type="NCBI Taxonomy" id="857342"/>
    <lineage>
        <taxon>Eukaryota</taxon>
        <taxon>Fungi</taxon>
        <taxon>Dikarya</taxon>
        <taxon>Ascomycota</taxon>
        <taxon>Pezizomycotina</taxon>
        <taxon>Leotiomycetes</taxon>
        <taxon>Helotiales</taxon>
        <taxon>Amorphothecaceae</taxon>
        <taxon>Amorphotheca</taxon>
    </lineage>
</organism>
<dbReference type="PANTHER" id="PTHR24198:SF165">
    <property type="entry name" value="ANKYRIN REPEAT-CONTAINING PROTEIN-RELATED"/>
    <property type="match status" value="1"/>
</dbReference>
<dbReference type="Gene3D" id="1.25.40.20">
    <property type="entry name" value="Ankyrin repeat-containing domain"/>
    <property type="match status" value="1"/>
</dbReference>
<proteinExistence type="predicted"/>
<accession>A0A2T3BEB8</accession>
<dbReference type="SUPFAM" id="SSF48403">
    <property type="entry name" value="Ankyrin repeat"/>
    <property type="match status" value="2"/>
</dbReference>
<dbReference type="Pfam" id="PF12796">
    <property type="entry name" value="Ank_2"/>
    <property type="match status" value="2"/>
</dbReference>
<dbReference type="SMART" id="SM00248">
    <property type="entry name" value="ANK"/>
    <property type="match status" value="6"/>
</dbReference>
<keyword evidence="5" id="KW-1185">Reference proteome</keyword>
<dbReference type="Proteomes" id="UP000241818">
    <property type="component" value="Unassembled WGS sequence"/>
</dbReference>
<evidence type="ECO:0000313" key="4">
    <source>
        <dbReference type="EMBL" id="PSS27760.1"/>
    </source>
</evidence>
<dbReference type="STRING" id="857342.A0A2T3BEB8"/>
<evidence type="ECO:0000256" key="2">
    <source>
        <dbReference type="ARBA" id="ARBA00023043"/>
    </source>
</evidence>
<name>A0A2T3BEB8_AMORE</name>
<keyword evidence="1" id="KW-0677">Repeat</keyword>